<organism evidence="8 9">
    <name type="scientific">Stylonychia lemnae</name>
    <name type="common">Ciliate</name>
    <dbReference type="NCBI Taxonomy" id="5949"/>
    <lineage>
        <taxon>Eukaryota</taxon>
        <taxon>Sar</taxon>
        <taxon>Alveolata</taxon>
        <taxon>Ciliophora</taxon>
        <taxon>Intramacronucleata</taxon>
        <taxon>Spirotrichea</taxon>
        <taxon>Stichotrichia</taxon>
        <taxon>Sporadotrichida</taxon>
        <taxon>Oxytrichidae</taxon>
        <taxon>Stylonychinae</taxon>
        <taxon>Stylonychia</taxon>
    </lineage>
</organism>
<dbReference type="PANTHER" id="PTHR10582">
    <property type="entry name" value="TRANSIENT RECEPTOR POTENTIAL ION CHANNEL PROTEIN"/>
    <property type="match status" value="1"/>
</dbReference>
<feature type="transmembrane region" description="Helical" evidence="6">
    <location>
        <begin position="1080"/>
        <end position="1105"/>
    </location>
</feature>
<gene>
    <name evidence="8" type="primary">Contig10445.g11147</name>
    <name evidence="8" type="ORF">STYLEM_152</name>
</gene>
<evidence type="ECO:0000313" key="8">
    <source>
        <dbReference type="EMBL" id="CDW71211.1"/>
    </source>
</evidence>
<accession>A0A077ZRU5</accession>
<dbReference type="InterPro" id="IPR024862">
    <property type="entry name" value="TRPV"/>
</dbReference>
<feature type="transmembrane region" description="Helical" evidence="6">
    <location>
        <begin position="952"/>
        <end position="971"/>
    </location>
</feature>
<feature type="transmembrane region" description="Helical" evidence="6">
    <location>
        <begin position="1019"/>
        <end position="1040"/>
    </location>
</feature>
<dbReference type="EMBL" id="CCKQ01000142">
    <property type="protein sequence ID" value="CDW71211.1"/>
    <property type="molecule type" value="Genomic_DNA"/>
</dbReference>
<protein>
    <submittedName>
        <fullName evidence="8">Wd-40 repeat protein</fullName>
    </submittedName>
</protein>
<dbReference type="InterPro" id="IPR005821">
    <property type="entry name" value="Ion_trans_dom"/>
</dbReference>
<feature type="transmembrane region" description="Helical" evidence="6">
    <location>
        <begin position="913"/>
        <end position="932"/>
    </location>
</feature>
<keyword evidence="2 6" id="KW-0812">Transmembrane</keyword>
<dbReference type="InParanoid" id="A0A077ZRU5"/>
<evidence type="ECO:0000256" key="4">
    <source>
        <dbReference type="ARBA" id="ARBA00022989"/>
    </source>
</evidence>
<evidence type="ECO:0000256" key="2">
    <source>
        <dbReference type="ARBA" id="ARBA00022692"/>
    </source>
</evidence>
<dbReference type="PANTHER" id="PTHR10582:SF2">
    <property type="entry name" value="INACTIVE"/>
    <property type="match status" value="1"/>
</dbReference>
<feature type="transmembrane region" description="Helical" evidence="6">
    <location>
        <begin position="1052"/>
        <end position="1068"/>
    </location>
</feature>
<evidence type="ECO:0000256" key="1">
    <source>
        <dbReference type="ARBA" id="ARBA00004141"/>
    </source>
</evidence>
<dbReference type="OrthoDB" id="6108356at2759"/>
<feature type="domain" description="Ion transport" evidence="7">
    <location>
        <begin position="872"/>
        <end position="1114"/>
    </location>
</feature>
<feature type="transmembrane region" description="Helical" evidence="6">
    <location>
        <begin position="872"/>
        <end position="893"/>
    </location>
</feature>
<dbReference type="GO" id="GO:0005886">
    <property type="term" value="C:plasma membrane"/>
    <property type="evidence" value="ECO:0007669"/>
    <property type="project" value="TreeGrafter"/>
</dbReference>
<dbReference type="GO" id="GO:0098703">
    <property type="term" value="P:calcium ion import across plasma membrane"/>
    <property type="evidence" value="ECO:0007669"/>
    <property type="project" value="TreeGrafter"/>
</dbReference>
<evidence type="ECO:0000259" key="7">
    <source>
        <dbReference type="Pfam" id="PF00520"/>
    </source>
</evidence>
<evidence type="ECO:0000313" key="9">
    <source>
        <dbReference type="Proteomes" id="UP000039865"/>
    </source>
</evidence>
<dbReference type="Proteomes" id="UP000039865">
    <property type="component" value="Unassembled WGS sequence"/>
</dbReference>
<dbReference type="GO" id="GO:0005216">
    <property type="term" value="F:monoatomic ion channel activity"/>
    <property type="evidence" value="ECO:0007669"/>
    <property type="project" value="InterPro"/>
</dbReference>
<comment type="subcellular location">
    <subcellularLocation>
        <location evidence="1">Membrane</location>
        <topology evidence="1">Multi-pass membrane protein</topology>
    </subcellularLocation>
</comment>
<feature type="transmembrane region" description="Helical" evidence="6">
    <location>
        <begin position="978"/>
        <end position="999"/>
    </location>
</feature>
<keyword evidence="9" id="KW-1185">Reference proteome</keyword>
<reference evidence="8 9" key="1">
    <citation type="submission" date="2014-06" db="EMBL/GenBank/DDBJ databases">
        <authorList>
            <person name="Swart Estienne"/>
        </authorList>
    </citation>
    <scope>NUCLEOTIDE SEQUENCE [LARGE SCALE GENOMIC DNA]</scope>
    <source>
        <strain evidence="8 9">130c</strain>
    </source>
</reference>
<name>A0A077ZRU5_STYLE</name>
<sequence>MDMNIDSDIKQPLLDVDKNSQSQSNGVKCKTHLSKEYQWILDNHREVDYSKNEERIKNFTFKFEKAERKVDIVQIIMLIHRDLILVEYYYDGNRNTRQFDFINFQTLELKKTICQNKSDYRSRIFHKVFNDVDYLFYQVDQFVYLMKLEDSIEQREAEQHLIEFEFDGCYPFVYAYIIDEFNIMITYNDYTFIFKIDGTSLDQINQSNQKNFQIRDMFKNSKTFETIDLFQNITDEVEDLIEIDTINKRIYYRDHQLKAQVNHFNYQTNISAYYNIVPLQKQKQQLRIKDFDRMIKNYFIYNQDQKKIILDLTTGITKEGQEDMFNFNNSLVHLLNSDEIFYNENFNEVTKREYQPIEHDLVNDISSQDIIMKNDDYYIYLNGNRKVKWDDFKQKSEFKFNKSSTFCIMYNQFNETQYIFDQATESQIVYFDIQNQKFDSIDLVEEECLTIYPVKAMLNELQGYLLVKYYNQIRIFSLKNKKLIKEIPNTIDENSVFIKNNYIQINSKIAGTTIFFFKNQVVDKIITINRALEFENLNLYESYQRDFNQQTFLIYKGTDKDDESEMYSMTLNSFEELFNEEYLNQVIFPAFHFDNAYKVIINSSNVQLYMEGQQEMTGHFLTDITDQLIKEYREVSQMSNEVIIRELQLSIDKYLKFVAGFGNVFGIFQNNLIVLQSITKQLSVRETQSLPILICQNRISGESPLDFSINNNQQKIINLILSIILKYQNNILFNQLVDKNVCDLIKQQIDLQEYFKSKLPIYEILHQSFPSQHHDDSELIEGINLDKPLQINEKYNEIFSGKLEESIDCNDPVVSIEYYLINLPVTIRTNQQMLMNVLSESEKSEYFEDLIIQSIIKFKWNTYTKSFYQNRFFIYLIFMASFIFDIFYSAYAYQNTFETKDGEQQHVNQEPNMQVKVLTKIICSIVLFYFLIYELRQIRVQKLEYFADGWNYFDFSHILAYAAFCVLEFTVQNQESLILIKILVIILSFMKLFFFLRIYDGFSFLVQMMAGVFKDLKYFMMFFLIIILQFGMIFLVLFKAQEIPEYNGVNKLAYFLMAFRISSGDFYLDEYQNQGEVLVIISWIIWLIAVMTLNIVFMNFIIAVISESYDRVMQKLVAESYKVKSHMIVEREKLFDQSDLESLEYFPPYIVVRRPLNSEEIEGGLWQGFIKEINTNITTATVLSKTEIIQNLQCVQNQNQQNRQQLDVLIEQNQSQSQITSNEGFDEKFTKMIKQQLDQAFENSDFNSMKTEVNGLNTKVLRIQDDIEFIKSSLTQILQKQNQ</sequence>
<evidence type="ECO:0000256" key="6">
    <source>
        <dbReference type="SAM" id="Phobius"/>
    </source>
</evidence>
<proteinExistence type="predicted"/>
<keyword evidence="3" id="KW-0677">Repeat</keyword>
<dbReference type="Gene3D" id="1.10.287.70">
    <property type="match status" value="1"/>
</dbReference>
<keyword evidence="4 6" id="KW-1133">Transmembrane helix</keyword>
<evidence type="ECO:0000256" key="3">
    <source>
        <dbReference type="ARBA" id="ARBA00022737"/>
    </source>
</evidence>
<dbReference type="Pfam" id="PF00520">
    <property type="entry name" value="Ion_trans"/>
    <property type="match status" value="1"/>
</dbReference>
<keyword evidence="5 6" id="KW-0472">Membrane</keyword>
<evidence type="ECO:0000256" key="5">
    <source>
        <dbReference type="ARBA" id="ARBA00023136"/>
    </source>
</evidence>